<dbReference type="EMBL" id="JACSQA010000021">
    <property type="protein sequence ID" value="MBD8027593.1"/>
    <property type="molecule type" value="Genomic_DNA"/>
</dbReference>
<proteinExistence type="predicted"/>
<dbReference type="RefSeq" id="WP_191708022.1">
    <property type="nucleotide sequence ID" value="NZ_JACSQA010000021.1"/>
</dbReference>
<evidence type="ECO:0000313" key="1">
    <source>
        <dbReference type="EMBL" id="MBD8027593.1"/>
    </source>
</evidence>
<organism evidence="1 2">
    <name type="scientific">Ureibacillus galli</name>
    <dbReference type="NCBI Taxonomy" id="2762222"/>
    <lineage>
        <taxon>Bacteria</taxon>
        <taxon>Bacillati</taxon>
        <taxon>Bacillota</taxon>
        <taxon>Bacilli</taxon>
        <taxon>Bacillales</taxon>
        <taxon>Caryophanaceae</taxon>
        <taxon>Ureibacillus</taxon>
    </lineage>
</organism>
<protein>
    <submittedName>
        <fullName evidence="1">Uncharacterized protein</fullName>
    </submittedName>
</protein>
<reference evidence="1 2" key="1">
    <citation type="submission" date="2020-08" db="EMBL/GenBank/DDBJ databases">
        <title>A Genomic Blueprint of the Chicken Gut Microbiome.</title>
        <authorList>
            <person name="Gilroy R."/>
            <person name="Ravi A."/>
            <person name="Getino M."/>
            <person name="Pursley I."/>
            <person name="Horton D.L."/>
            <person name="Alikhan N.-F."/>
            <person name="Baker D."/>
            <person name="Gharbi K."/>
            <person name="Hall N."/>
            <person name="Watson M."/>
            <person name="Adriaenssens E.M."/>
            <person name="Foster-Nyarko E."/>
            <person name="Jarju S."/>
            <person name="Secka A."/>
            <person name="Antonio M."/>
            <person name="Oren A."/>
            <person name="Chaudhuri R."/>
            <person name="La Ragione R.M."/>
            <person name="Hildebrand F."/>
            <person name="Pallen M.J."/>
        </authorList>
    </citation>
    <scope>NUCLEOTIDE SEQUENCE [LARGE SCALE GENOMIC DNA]</scope>
    <source>
        <strain evidence="1 2">Re31</strain>
    </source>
</reference>
<comment type="caution">
    <text evidence="1">The sequence shown here is derived from an EMBL/GenBank/DDBJ whole genome shotgun (WGS) entry which is preliminary data.</text>
</comment>
<sequence>MEKDLKAIEDAIKELKNYVELITNSKKNKYPRAIKVKYNDCFKITKFGREFIQFIINDKL</sequence>
<dbReference type="Proteomes" id="UP000640930">
    <property type="component" value="Unassembled WGS sequence"/>
</dbReference>
<keyword evidence="2" id="KW-1185">Reference proteome</keyword>
<evidence type="ECO:0000313" key="2">
    <source>
        <dbReference type="Proteomes" id="UP000640930"/>
    </source>
</evidence>
<accession>A0ABR8XEF1</accession>
<name>A0ABR8XEF1_9BACL</name>
<gene>
    <name evidence="1" type="ORF">H9636_13110</name>
</gene>